<feature type="chain" id="PRO_5046940301" evidence="4">
    <location>
        <begin position="20"/>
        <end position="188"/>
    </location>
</feature>
<keyword evidence="1" id="KW-1015">Disulfide bond</keyword>
<dbReference type="PROSITE" id="PS51257">
    <property type="entry name" value="PROKAR_LIPOPROTEIN"/>
    <property type="match status" value="1"/>
</dbReference>
<dbReference type="InterPro" id="IPR036249">
    <property type="entry name" value="Thioredoxin-like_sf"/>
</dbReference>
<evidence type="ECO:0000259" key="5">
    <source>
        <dbReference type="PROSITE" id="PS51352"/>
    </source>
</evidence>
<dbReference type="CDD" id="cd02947">
    <property type="entry name" value="TRX_family"/>
    <property type="match status" value="1"/>
</dbReference>
<evidence type="ECO:0000313" key="7">
    <source>
        <dbReference type="Proteomes" id="UP001165653"/>
    </source>
</evidence>
<comment type="caution">
    <text evidence="6">The sequence shown here is derived from an EMBL/GenBank/DDBJ whole genome shotgun (WGS) entry which is preliminary data.</text>
</comment>
<dbReference type="SUPFAM" id="SSF52833">
    <property type="entry name" value="Thioredoxin-like"/>
    <property type="match status" value="1"/>
</dbReference>
<dbReference type="InterPro" id="IPR017937">
    <property type="entry name" value="Thioredoxin_CS"/>
</dbReference>
<dbReference type="EMBL" id="JAPDDR010000007">
    <property type="protein sequence ID" value="MCW1914941.1"/>
    <property type="molecule type" value="Genomic_DNA"/>
</dbReference>
<feature type="compositionally biased region" description="Basic and acidic residues" evidence="3">
    <location>
        <begin position="174"/>
        <end position="188"/>
    </location>
</feature>
<dbReference type="PRINTS" id="PR00421">
    <property type="entry name" value="THIOREDOXIN"/>
</dbReference>
<keyword evidence="7" id="KW-1185">Reference proteome</keyword>
<feature type="domain" description="Thioredoxin" evidence="5">
    <location>
        <begin position="24"/>
        <end position="149"/>
    </location>
</feature>
<reference evidence="6" key="1">
    <citation type="submission" date="2022-10" db="EMBL/GenBank/DDBJ databases">
        <title>Luteolibacter sp. GHJ8, whole genome shotgun sequencing project.</title>
        <authorList>
            <person name="Zhao G."/>
            <person name="Shen L."/>
        </authorList>
    </citation>
    <scope>NUCLEOTIDE SEQUENCE</scope>
    <source>
        <strain evidence="6">GHJ8</strain>
    </source>
</reference>
<keyword evidence="4" id="KW-0732">Signal</keyword>
<gene>
    <name evidence="6" type="ORF">OJ996_15235</name>
</gene>
<keyword evidence="2" id="KW-0676">Redox-active center</keyword>
<dbReference type="PROSITE" id="PS00194">
    <property type="entry name" value="THIOREDOXIN_1"/>
    <property type="match status" value="1"/>
</dbReference>
<organism evidence="6 7">
    <name type="scientific">Luteolibacter rhizosphaerae</name>
    <dbReference type="NCBI Taxonomy" id="2989719"/>
    <lineage>
        <taxon>Bacteria</taxon>
        <taxon>Pseudomonadati</taxon>
        <taxon>Verrucomicrobiota</taxon>
        <taxon>Verrucomicrobiia</taxon>
        <taxon>Verrucomicrobiales</taxon>
        <taxon>Verrucomicrobiaceae</taxon>
        <taxon>Luteolibacter</taxon>
    </lineage>
</organism>
<evidence type="ECO:0000313" key="6">
    <source>
        <dbReference type="EMBL" id="MCW1914941.1"/>
    </source>
</evidence>
<name>A0ABT3G610_9BACT</name>
<protein>
    <submittedName>
        <fullName evidence="6">Thioredoxin domain-containing protein</fullName>
    </submittedName>
</protein>
<feature type="signal peptide" evidence="4">
    <location>
        <begin position="1"/>
        <end position="19"/>
    </location>
</feature>
<dbReference type="InterPro" id="IPR013766">
    <property type="entry name" value="Thioredoxin_domain"/>
</dbReference>
<feature type="compositionally biased region" description="Low complexity" evidence="3">
    <location>
        <begin position="148"/>
        <end position="160"/>
    </location>
</feature>
<evidence type="ECO:0000256" key="1">
    <source>
        <dbReference type="ARBA" id="ARBA00023157"/>
    </source>
</evidence>
<dbReference type="RefSeq" id="WP_264514478.1">
    <property type="nucleotide sequence ID" value="NZ_JAPDDR010000007.1"/>
</dbReference>
<proteinExistence type="predicted"/>
<evidence type="ECO:0000256" key="2">
    <source>
        <dbReference type="ARBA" id="ARBA00023284"/>
    </source>
</evidence>
<dbReference type="PANTHER" id="PTHR46115">
    <property type="entry name" value="THIOREDOXIN-LIKE PROTEIN 1"/>
    <property type="match status" value="1"/>
</dbReference>
<dbReference type="PROSITE" id="PS51352">
    <property type="entry name" value="THIOREDOXIN_2"/>
    <property type="match status" value="1"/>
</dbReference>
<evidence type="ECO:0000256" key="4">
    <source>
        <dbReference type="SAM" id="SignalP"/>
    </source>
</evidence>
<feature type="region of interest" description="Disordered" evidence="3">
    <location>
        <begin position="145"/>
        <end position="188"/>
    </location>
</feature>
<sequence>MRTPLLLLPLLALASCDQAKDLVSKAKQIKPQTAASAVSPGAADVRDITEGQFDEIIKTPGKLVIVDYHADWCGPCKMLSPVLKEVAGEYSGRTLVAKINVDHAKSLAQKEGVGGIPDVRFYRDGKRVDQFVGYIDAGQVREKFAKHAPASAPAGGADSPEGTPTPAEPAIQPMKKDWMPPGMEKKGT</sequence>
<dbReference type="Proteomes" id="UP001165653">
    <property type="component" value="Unassembled WGS sequence"/>
</dbReference>
<dbReference type="Pfam" id="PF00085">
    <property type="entry name" value="Thioredoxin"/>
    <property type="match status" value="1"/>
</dbReference>
<evidence type="ECO:0000256" key="3">
    <source>
        <dbReference type="SAM" id="MobiDB-lite"/>
    </source>
</evidence>
<accession>A0ABT3G610</accession>
<dbReference type="Gene3D" id="3.40.30.10">
    <property type="entry name" value="Glutaredoxin"/>
    <property type="match status" value="1"/>
</dbReference>